<dbReference type="Pfam" id="PF05593">
    <property type="entry name" value="RHS_repeat"/>
    <property type="match status" value="1"/>
</dbReference>
<dbReference type="EMBL" id="DAARWD010000055">
    <property type="protein sequence ID" value="HAE4191530.1"/>
    <property type="molecule type" value="Genomic_DNA"/>
</dbReference>
<reference evidence="1" key="1">
    <citation type="journal article" date="2018" name="Genome Biol.">
        <title>SKESA: strategic k-mer extension for scrupulous assemblies.</title>
        <authorList>
            <person name="Souvorov A."/>
            <person name="Agarwala R."/>
            <person name="Lipman D.J."/>
        </authorList>
    </citation>
    <scope>NUCLEOTIDE SEQUENCE</scope>
    <source>
        <strain evidence="1">23-88</strain>
    </source>
</reference>
<dbReference type="NCBIfam" id="TIGR01643">
    <property type="entry name" value="YD_repeat_2x"/>
    <property type="match status" value="1"/>
</dbReference>
<feature type="non-terminal residue" evidence="1">
    <location>
        <position position="84"/>
    </location>
</feature>
<protein>
    <submittedName>
        <fullName evidence="1">RHS repeat protein</fullName>
    </submittedName>
</protein>
<proteinExistence type="predicted"/>
<dbReference type="InterPro" id="IPR031325">
    <property type="entry name" value="RHS_repeat"/>
</dbReference>
<dbReference type="InterPro" id="IPR006530">
    <property type="entry name" value="YD"/>
</dbReference>
<name>A0A730ZJF1_SALHO</name>
<dbReference type="Gene3D" id="2.180.10.10">
    <property type="entry name" value="RHS repeat-associated core"/>
    <property type="match status" value="1"/>
</dbReference>
<sequence>MCKFLKIPKYGMVQICTSTLQYGLMDVFVYYRNNKEYEYNRFGQMTAVHREEGLSLYRSYNSRGQLTAIRDSLGRETRYDYNEA</sequence>
<dbReference type="AlphaFoldDB" id="A0A730ZJF1"/>
<comment type="caution">
    <text evidence="1">The sequence shown here is derived from an EMBL/GenBank/DDBJ whole genome shotgun (WGS) entry which is preliminary data.</text>
</comment>
<organism evidence="1">
    <name type="scientific">Salmonella enterica subsp. houtenae serovar 1,40:z4,z32:-</name>
    <dbReference type="NCBI Taxonomy" id="1967604"/>
    <lineage>
        <taxon>Bacteria</taxon>
        <taxon>Pseudomonadati</taxon>
        <taxon>Pseudomonadota</taxon>
        <taxon>Gammaproteobacteria</taxon>
        <taxon>Enterobacterales</taxon>
        <taxon>Enterobacteriaceae</taxon>
        <taxon>Salmonella</taxon>
    </lineage>
</organism>
<evidence type="ECO:0000313" key="1">
    <source>
        <dbReference type="EMBL" id="HAE4191530.1"/>
    </source>
</evidence>
<reference evidence="1" key="2">
    <citation type="submission" date="2018-07" db="EMBL/GenBank/DDBJ databases">
        <authorList>
            <consortium name="NCBI Pathogen Detection Project"/>
        </authorList>
    </citation>
    <scope>NUCLEOTIDE SEQUENCE</scope>
    <source>
        <strain evidence="1">23-88</strain>
    </source>
</reference>
<gene>
    <name evidence="1" type="ORF">GND90_004612</name>
</gene>
<accession>A0A730ZJF1</accession>